<evidence type="ECO:0000256" key="2">
    <source>
        <dbReference type="ARBA" id="ARBA00022676"/>
    </source>
</evidence>
<gene>
    <name evidence="6" type="ORF">I5907_02175</name>
</gene>
<keyword evidence="3" id="KW-0808">Transferase</keyword>
<comment type="similarity">
    <text evidence="1">Belongs to the glycosyltransferase 2 family.</text>
</comment>
<keyword evidence="4" id="KW-1133">Transmembrane helix</keyword>
<dbReference type="GO" id="GO:0016757">
    <property type="term" value="F:glycosyltransferase activity"/>
    <property type="evidence" value="ECO:0007669"/>
    <property type="project" value="UniProtKB-KW"/>
</dbReference>
<dbReference type="Gene3D" id="3.90.550.10">
    <property type="entry name" value="Spore Coat Polysaccharide Biosynthesis Protein SpsA, Chain A"/>
    <property type="match status" value="1"/>
</dbReference>
<name>A0A931E0V1_9BACT</name>
<dbReference type="Pfam" id="PF00535">
    <property type="entry name" value="Glycos_transf_2"/>
    <property type="match status" value="1"/>
</dbReference>
<keyword evidence="2" id="KW-0328">Glycosyltransferase</keyword>
<reference evidence="6" key="1">
    <citation type="submission" date="2020-11" db="EMBL/GenBank/DDBJ databases">
        <title>Bacterial whole genome sequence for Panacibacter sp. DH6.</title>
        <authorList>
            <person name="Le V."/>
            <person name="Ko S."/>
            <person name="Ahn C.-Y."/>
            <person name="Oh H.-M."/>
        </authorList>
    </citation>
    <scope>NUCLEOTIDE SEQUENCE</scope>
    <source>
        <strain evidence="6">DH6</strain>
    </source>
</reference>
<feature type="transmembrane region" description="Helical" evidence="4">
    <location>
        <begin position="316"/>
        <end position="334"/>
    </location>
</feature>
<dbReference type="PANTHER" id="PTHR43630">
    <property type="entry name" value="POLY-BETA-1,6-N-ACETYL-D-GLUCOSAMINE SYNTHASE"/>
    <property type="match status" value="1"/>
</dbReference>
<keyword evidence="4" id="KW-0472">Membrane</keyword>
<dbReference type="EMBL" id="JADWYR010000001">
    <property type="protein sequence ID" value="MBG9375018.1"/>
    <property type="molecule type" value="Genomic_DNA"/>
</dbReference>
<dbReference type="Proteomes" id="UP000628448">
    <property type="component" value="Unassembled WGS sequence"/>
</dbReference>
<dbReference type="PANTHER" id="PTHR43630:SF1">
    <property type="entry name" value="POLY-BETA-1,6-N-ACETYL-D-GLUCOSAMINE SYNTHASE"/>
    <property type="match status" value="1"/>
</dbReference>
<feature type="transmembrane region" description="Helical" evidence="4">
    <location>
        <begin position="12"/>
        <end position="31"/>
    </location>
</feature>
<protein>
    <submittedName>
        <fullName evidence="6">Glycosyltransferase</fullName>
    </submittedName>
</protein>
<feature type="transmembrane region" description="Helical" evidence="4">
    <location>
        <begin position="291"/>
        <end position="310"/>
    </location>
</feature>
<dbReference type="SUPFAM" id="SSF53448">
    <property type="entry name" value="Nucleotide-diphospho-sugar transferases"/>
    <property type="match status" value="1"/>
</dbReference>
<evidence type="ECO:0000256" key="3">
    <source>
        <dbReference type="ARBA" id="ARBA00022679"/>
    </source>
</evidence>
<dbReference type="InterPro" id="IPR029044">
    <property type="entry name" value="Nucleotide-diphossugar_trans"/>
</dbReference>
<evidence type="ECO:0000259" key="5">
    <source>
        <dbReference type="Pfam" id="PF00535"/>
    </source>
</evidence>
<evidence type="ECO:0000256" key="4">
    <source>
        <dbReference type="SAM" id="Phobius"/>
    </source>
</evidence>
<feature type="domain" description="Glycosyltransferase 2-like" evidence="5">
    <location>
        <begin position="53"/>
        <end position="184"/>
    </location>
</feature>
<dbReference type="AlphaFoldDB" id="A0A931E0V1"/>
<sequence length="377" mass="43891">MHLIEIPGFLQIIIFSCFCAVIAIQLFYYLFFFNRLAQYKPPLKSASQEYPVSVIVCARDEAENIVKNLPGILVQQYRTTHEVIVVNDNSTDETKFLLDEFRKSFKNLNPVALIQEAKMIPGKKFPLSMGIKAAKYEVVLLTDADCVPASENWIQKMQEAYYDDKQIVLGYGAYHKRPGLLNKLIRFETFHSALQYLSYALAGKPYMGVGRNLSYKKALFFNNKGFSAINHIPGGDDDLFINMVATKDNTAIMIEPEAHTLSEPKTTFSDWQRQKTRHYTTARYYKPLHKFLLGLYSFSQVLVYPLFVAAILFYTWWIGLAVYCIRLLVQAYVWNKTMKRLNEADLFPYFLFFDIWMFFYYVLFTPALFKRPAKNWS</sequence>
<feature type="transmembrane region" description="Helical" evidence="4">
    <location>
        <begin position="346"/>
        <end position="369"/>
    </location>
</feature>
<evidence type="ECO:0000256" key="1">
    <source>
        <dbReference type="ARBA" id="ARBA00006739"/>
    </source>
</evidence>
<keyword evidence="4" id="KW-0812">Transmembrane</keyword>
<dbReference type="RefSeq" id="WP_196989098.1">
    <property type="nucleotide sequence ID" value="NZ_JADWYR010000001.1"/>
</dbReference>
<accession>A0A931E0V1</accession>
<comment type="caution">
    <text evidence="6">The sequence shown here is derived from an EMBL/GenBank/DDBJ whole genome shotgun (WGS) entry which is preliminary data.</text>
</comment>
<organism evidence="6 7">
    <name type="scientific">Panacibacter microcysteis</name>
    <dbReference type="NCBI Taxonomy" id="2793269"/>
    <lineage>
        <taxon>Bacteria</taxon>
        <taxon>Pseudomonadati</taxon>
        <taxon>Bacteroidota</taxon>
        <taxon>Chitinophagia</taxon>
        <taxon>Chitinophagales</taxon>
        <taxon>Chitinophagaceae</taxon>
        <taxon>Panacibacter</taxon>
    </lineage>
</organism>
<proteinExistence type="inferred from homology"/>
<keyword evidence="7" id="KW-1185">Reference proteome</keyword>
<dbReference type="InterPro" id="IPR001173">
    <property type="entry name" value="Glyco_trans_2-like"/>
</dbReference>
<evidence type="ECO:0000313" key="7">
    <source>
        <dbReference type="Proteomes" id="UP000628448"/>
    </source>
</evidence>
<evidence type="ECO:0000313" key="6">
    <source>
        <dbReference type="EMBL" id="MBG9375018.1"/>
    </source>
</evidence>